<evidence type="ECO:0000256" key="2">
    <source>
        <dbReference type="SAM" id="SignalP"/>
    </source>
</evidence>
<dbReference type="Proteomes" id="UP000262582">
    <property type="component" value="Chromosome"/>
</dbReference>
<dbReference type="OrthoDB" id="5348882at2"/>
<evidence type="ECO:0000256" key="1">
    <source>
        <dbReference type="SAM" id="MobiDB-lite"/>
    </source>
</evidence>
<keyword evidence="2" id="KW-0732">Signal</keyword>
<evidence type="ECO:0000313" key="4">
    <source>
        <dbReference type="EMBL" id="RXI31863.1"/>
    </source>
</evidence>
<evidence type="ECO:0000313" key="5">
    <source>
        <dbReference type="Proteomes" id="UP000262582"/>
    </source>
</evidence>
<gene>
    <name evidence="3" type="ORF">AELL_2691</name>
    <name evidence="4" type="ORF">CP962_03520</name>
</gene>
<organism evidence="4 6">
    <name type="scientific">Arcobacter ellisii</name>
    <dbReference type="NCBI Taxonomy" id="913109"/>
    <lineage>
        <taxon>Bacteria</taxon>
        <taxon>Pseudomonadati</taxon>
        <taxon>Campylobacterota</taxon>
        <taxon>Epsilonproteobacteria</taxon>
        <taxon>Campylobacterales</taxon>
        <taxon>Arcobacteraceae</taxon>
        <taxon>Arcobacter</taxon>
    </lineage>
</organism>
<feature type="compositionally biased region" description="Basic and acidic residues" evidence="1">
    <location>
        <begin position="75"/>
        <end position="86"/>
    </location>
</feature>
<dbReference type="EMBL" id="CP032097">
    <property type="protein sequence ID" value="AXX96295.1"/>
    <property type="molecule type" value="Genomic_DNA"/>
</dbReference>
<feature type="region of interest" description="Disordered" evidence="1">
    <location>
        <begin position="64"/>
        <end position="86"/>
    </location>
</feature>
<dbReference type="AlphaFoldDB" id="A0A347UBR7"/>
<name>A0A347UBR7_9BACT</name>
<evidence type="ECO:0000313" key="3">
    <source>
        <dbReference type="EMBL" id="AXX96295.1"/>
    </source>
</evidence>
<sequence length="242" mass="27871">MKTLFLFTLSVVLALNLSARENPFSMTDVFEEETGRMIEPNERPTTPEELQEAQYIREMQQKMSNANRNSVDTTTPKETKPVTKTYSKQEVDSLIQKTKKQTEQKTKEIVKKELANTKVAEPEQIVYVKPRADISEEDALVAKEILPFLKIEYSDNKLIIHTDNSVSKKFNIIKENKIVIDYKAKLNFNTKNENIDSKNFKKIAVGNHKSEGFFRVAIEVTTKPTNYNVTYKDNLITISKLN</sequence>
<dbReference type="KEGG" id="aell:AELL_2691"/>
<accession>A0A347UBR7</accession>
<feature type="signal peptide" evidence="2">
    <location>
        <begin position="1"/>
        <end position="19"/>
    </location>
</feature>
<dbReference type="Proteomes" id="UP000290588">
    <property type="component" value="Unassembled WGS sequence"/>
</dbReference>
<reference evidence="3 5" key="2">
    <citation type="submission" date="2018-08" db="EMBL/GenBank/DDBJ databases">
        <title>Complete genome of the Arcobacter ellisii type strain LMG 26155.</title>
        <authorList>
            <person name="Miller W.G."/>
            <person name="Yee E."/>
            <person name="Bono J.L."/>
        </authorList>
    </citation>
    <scope>NUCLEOTIDE SEQUENCE [LARGE SCALE GENOMIC DNA]</scope>
    <source>
        <strain evidence="3 5">LMG 26155</strain>
    </source>
</reference>
<keyword evidence="5" id="KW-1185">Reference proteome</keyword>
<feature type="chain" id="PRO_5043994354" evidence="2">
    <location>
        <begin position="20"/>
        <end position="242"/>
    </location>
</feature>
<proteinExistence type="predicted"/>
<dbReference type="EMBL" id="NXIG01000003">
    <property type="protein sequence ID" value="RXI31863.1"/>
    <property type="molecule type" value="Genomic_DNA"/>
</dbReference>
<evidence type="ECO:0000313" key="6">
    <source>
        <dbReference type="Proteomes" id="UP000290588"/>
    </source>
</evidence>
<reference evidence="4 6" key="1">
    <citation type="submission" date="2017-09" db="EMBL/GenBank/DDBJ databases">
        <title>Genomics of the genus Arcobacter.</title>
        <authorList>
            <person name="Perez-Cataluna A."/>
            <person name="Figueras M.J."/>
            <person name="Salas-Masso N."/>
        </authorList>
    </citation>
    <scope>NUCLEOTIDE SEQUENCE [LARGE SCALE GENOMIC DNA]</scope>
    <source>
        <strain evidence="4 6">CECT 7837</strain>
    </source>
</reference>
<protein>
    <submittedName>
        <fullName evidence="3">AMIN domain-containing protein</fullName>
    </submittedName>
</protein>
<dbReference type="RefSeq" id="WP_118918434.1">
    <property type="nucleotide sequence ID" value="NZ_CP032097.1"/>
</dbReference>